<feature type="region of interest" description="Disordered" evidence="1">
    <location>
        <begin position="32"/>
        <end position="64"/>
    </location>
</feature>
<dbReference type="EMBL" id="JASCZI010272070">
    <property type="protein sequence ID" value="MED6219856.1"/>
    <property type="molecule type" value="Genomic_DNA"/>
</dbReference>
<proteinExistence type="predicted"/>
<name>A0ABU6ZD28_9FABA</name>
<protein>
    <submittedName>
        <fullName evidence="2">Uncharacterized protein</fullName>
    </submittedName>
</protein>
<keyword evidence="3" id="KW-1185">Reference proteome</keyword>
<evidence type="ECO:0000313" key="3">
    <source>
        <dbReference type="Proteomes" id="UP001341840"/>
    </source>
</evidence>
<reference evidence="2 3" key="1">
    <citation type="journal article" date="2023" name="Plants (Basel)">
        <title>Bridging the Gap: Combining Genomics and Transcriptomics Approaches to Understand Stylosanthes scabra, an Orphan Legume from the Brazilian Caatinga.</title>
        <authorList>
            <person name="Ferreira-Neto J.R.C."/>
            <person name="da Silva M.D."/>
            <person name="Binneck E."/>
            <person name="de Melo N.F."/>
            <person name="da Silva R.H."/>
            <person name="de Melo A.L.T.M."/>
            <person name="Pandolfi V."/>
            <person name="Bustamante F.O."/>
            <person name="Brasileiro-Vidal A.C."/>
            <person name="Benko-Iseppon A.M."/>
        </authorList>
    </citation>
    <scope>NUCLEOTIDE SEQUENCE [LARGE SCALE GENOMIC DNA]</scope>
    <source>
        <tissue evidence="2">Leaves</tissue>
    </source>
</reference>
<evidence type="ECO:0000313" key="2">
    <source>
        <dbReference type="EMBL" id="MED6219856.1"/>
    </source>
</evidence>
<sequence length="93" mass="10148">MSIDPKASTQVVKIPPTVADKEKQRQIDNEILADMRRRNQGKGVADSPTMLIENKPSGDHPDAAMKDANQQKFMRVSIDQVNNRNGATSSGSA</sequence>
<gene>
    <name evidence="2" type="ORF">PIB30_039605</name>
</gene>
<evidence type="ECO:0000256" key="1">
    <source>
        <dbReference type="SAM" id="MobiDB-lite"/>
    </source>
</evidence>
<organism evidence="2 3">
    <name type="scientific">Stylosanthes scabra</name>
    <dbReference type="NCBI Taxonomy" id="79078"/>
    <lineage>
        <taxon>Eukaryota</taxon>
        <taxon>Viridiplantae</taxon>
        <taxon>Streptophyta</taxon>
        <taxon>Embryophyta</taxon>
        <taxon>Tracheophyta</taxon>
        <taxon>Spermatophyta</taxon>
        <taxon>Magnoliopsida</taxon>
        <taxon>eudicotyledons</taxon>
        <taxon>Gunneridae</taxon>
        <taxon>Pentapetalae</taxon>
        <taxon>rosids</taxon>
        <taxon>fabids</taxon>
        <taxon>Fabales</taxon>
        <taxon>Fabaceae</taxon>
        <taxon>Papilionoideae</taxon>
        <taxon>50 kb inversion clade</taxon>
        <taxon>dalbergioids sensu lato</taxon>
        <taxon>Dalbergieae</taxon>
        <taxon>Pterocarpus clade</taxon>
        <taxon>Stylosanthes</taxon>
    </lineage>
</organism>
<comment type="caution">
    <text evidence="2">The sequence shown here is derived from an EMBL/GenBank/DDBJ whole genome shotgun (WGS) entry which is preliminary data.</text>
</comment>
<accession>A0ABU6ZD28</accession>
<dbReference type="Proteomes" id="UP001341840">
    <property type="component" value="Unassembled WGS sequence"/>
</dbReference>